<evidence type="ECO:0000313" key="1">
    <source>
        <dbReference type="EMBL" id="MCW3786654.1"/>
    </source>
</evidence>
<protein>
    <submittedName>
        <fullName evidence="1">Uncharacterized protein</fullName>
    </submittedName>
</protein>
<dbReference type="Proteomes" id="UP001209229">
    <property type="component" value="Unassembled WGS sequence"/>
</dbReference>
<organism evidence="1 2">
    <name type="scientific">Plebeiibacterium sediminum</name>
    <dbReference type="NCBI Taxonomy" id="2992112"/>
    <lineage>
        <taxon>Bacteria</taxon>
        <taxon>Pseudomonadati</taxon>
        <taxon>Bacteroidota</taxon>
        <taxon>Bacteroidia</taxon>
        <taxon>Marinilabiliales</taxon>
        <taxon>Marinilabiliaceae</taxon>
        <taxon>Plebeiibacterium</taxon>
    </lineage>
</organism>
<evidence type="ECO:0000313" key="2">
    <source>
        <dbReference type="Proteomes" id="UP001209229"/>
    </source>
</evidence>
<comment type="caution">
    <text evidence="1">The sequence shown here is derived from an EMBL/GenBank/DDBJ whole genome shotgun (WGS) entry which is preliminary data.</text>
</comment>
<accession>A0AAE3M4C6</accession>
<gene>
    <name evidence="1" type="ORF">OM075_09255</name>
</gene>
<dbReference type="RefSeq" id="WP_301190218.1">
    <property type="nucleotide sequence ID" value="NZ_JAPDPJ010000017.1"/>
</dbReference>
<dbReference type="EMBL" id="JAPDPJ010000017">
    <property type="protein sequence ID" value="MCW3786654.1"/>
    <property type="molecule type" value="Genomic_DNA"/>
</dbReference>
<reference evidence="1" key="1">
    <citation type="submission" date="2022-10" db="EMBL/GenBank/DDBJ databases">
        <authorList>
            <person name="Yu W.X."/>
        </authorList>
    </citation>
    <scope>NUCLEOTIDE SEQUENCE</scope>
    <source>
        <strain evidence="1">AAT</strain>
    </source>
</reference>
<dbReference type="AlphaFoldDB" id="A0AAE3M4C6"/>
<name>A0AAE3M4C6_9BACT</name>
<proteinExistence type="predicted"/>
<sequence length="254" mass="30411">MLTFQTNIWEKDWRIILAQDYLEQIISRCKQEFKSKEIIVNNVKNRKLVEKHLDKKVNKGVIDKYYFVEDYIDEVLDYFSLTKDSFQGAYYVSSSELVGIYLCQTDYLLYFKGDAHLYRNSSNWIKEGIKVLQERKDILVANATWNGEYEHADYASFGEVDEFFIGYGFSDQCFLVRTKDLKQQIYNEMHSSSRIYPRGNPFEAMVNSYMRNHELKRITHKKDSFLHKNFNLFLILQKLSFVRNIYGQQRLKKH</sequence>
<keyword evidence="2" id="KW-1185">Reference proteome</keyword>